<protein>
    <submittedName>
        <fullName evidence="1">Uncharacterized protein</fullName>
    </submittedName>
</protein>
<accession>A0ABD2P808</accession>
<evidence type="ECO:0000313" key="1">
    <source>
        <dbReference type="EMBL" id="KAL3286841.1"/>
    </source>
</evidence>
<evidence type="ECO:0000313" key="2">
    <source>
        <dbReference type="Proteomes" id="UP001516400"/>
    </source>
</evidence>
<keyword evidence="2" id="KW-1185">Reference proteome</keyword>
<reference evidence="1 2" key="1">
    <citation type="journal article" date="2021" name="BMC Biol.">
        <title>Horizontally acquired antibacterial genes associated with adaptive radiation of ladybird beetles.</title>
        <authorList>
            <person name="Li H.S."/>
            <person name="Tang X.F."/>
            <person name="Huang Y.H."/>
            <person name="Xu Z.Y."/>
            <person name="Chen M.L."/>
            <person name="Du X.Y."/>
            <person name="Qiu B.Y."/>
            <person name="Chen P.T."/>
            <person name="Zhang W."/>
            <person name="Slipinski A."/>
            <person name="Escalona H.E."/>
            <person name="Waterhouse R.M."/>
            <person name="Zwick A."/>
            <person name="Pang H."/>
        </authorList>
    </citation>
    <scope>NUCLEOTIDE SEQUENCE [LARGE SCALE GENOMIC DNA]</scope>
    <source>
        <strain evidence="1">SYSU2018</strain>
    </source>
</reference>
<name>A0ABD2P808_9CUCU</name>
<dbReference type="AlphaFoldDB" id="A0ABD2P808"/>
<proteinExistence type="predicted"/>
<dbReference type="Proteomes" id="UP001516400">
    <property type="component" value="Unassembled WGS sequence"/>
</dbReference>
<sequence length="96" mass="10596">MECVIAKRDIDVAWHQRGSKRGTEALIIDLGENSYAKTLKEVSGKLGTIEEARLIQAISKNRQDSGRIDSQRVRMAGRSNKSSVIYMGGMDLITTA</sequence>
<organism evidence="1 2">
    <name type="scientific">Cryptolaemus montrouzieri</name>
    <dbReference type="NCBI Taxonomy" id="559131"/>
    <lineage>
        <taxon>Eukaryota</taxon>
        <taxon>Metazoa</taxon>
        <taxon>Ecdysozoa</taxon>
        <taxon>Arthropoda</taxon>
        <taxon>Hexapoda</taxon>
        <taxon>Insecta</taxon>
        <taxon>Pterygota</taxon>
        <taxon>Neoptera</taxon>
        <taxon>Endopterygota</taxon>
        <taxon>Coleoptera</taxon>
        <taxon>Polyphaga</taxon>
        <taxon>Cucujiformia</taxon>
        <taxon>Coccinelloidea</taxon>
        <taxon>Coccinellidae</taxon>
        <taxon>Scymninae</taxon>
        <taxon>Scymnini</taxon>
        <taxon>Cryptolaemus</taxon>
    </lineage>
</organism>
<dbReference type="EMBL" id="JABFTP020000185">
    <property type="protein sequence ID" value="KAL3286841.1"/>
    <property type="molecule type" value="Genomic_DNA"/>
</dbReference>
<comment type="caution">
    <text evidence="1">The sequence shown here is derived from an EMBL/GenBank/DDBJ whole genome shotgun (WGS) entry which is preliminary data.</text>
</comment>
<gene>
    <name evidence="1" type="ORF">HHI36_001331</name>
</gene>